<comment type="caution">
    <text evidence="4">The sequence shown here is derived from an EMBL/GenBank/DDBJ whole genome shotgun (WGS) entry which is preliminary data.</text>
</comment>
<dbReference type="PANTHER" id="PTHR34220:SF7">
    <property type="entry name" value="SENSOR HISTIDINE KINASE YPDA"/>
    <property type="match status" value="1"/>
</dbReference>
<feature type="domain" description="Histidine kinase/HSP90-like ATPase" evidence="2">
    <location>
        <begin position="469"/>
        <end position="574"/>
    </location>
</feature>
<keyword evidence="5" id="KW-1185">Reference proteome</keyword>
<keyword evidence="1" id="KW-0812">Transmembrane</keyword>
<dbReference type="InterPro" id="IPR050640">
    <property type="entry name" value="Bact_2-comp_sensor_kinase"/>
</dbReference>
<organism evidence="4 5">
    <name type="scientific">Niallia nealsonii</name>
    <dbReference type="NCBI Taxonomy" id="115979"/>
    <lineage>
        <taxon>Bacteria</taxon>
        <taxon>Bacillati</taxon>
        <taxon>Bacillota</taxon>
        <taxon>Bacilli</taxon>
        <taxon>Bacillales</taxon>
        <taxon>Bacillaceae</taxon>
        <taxon>Niallia</taxon>
    </lineage>
</organism>
<sequence length="580" mass="67486">MKRKARIGVERALKLHIGKNSSHSVNYYSKVLFVILISILLINILVSFFTIYITRQQSIDYITNTVNLYLKDTQQKLNAVDHFMIWTVKHEPLIKNIEDAQDMAQLPKSISDFRSRVNDFQYTTGKEYQFFLSLKKENYFFNSSPIRMNYSEYLQIKEFYLSGNAYSNSYENLYTWQPLKINNKFYLSHKLDYENRVFICLIAVDDILLPLQDVNLGANGKIIIKSDEYGFLSSSNQVHSFNKKGSNNFFRSNLVFKGENTSLPFSLHVSVDHFSAFGKVVIAQFALIAATIIISIILFLILLYIKNRVISPIQVFSKNLSDINQNNETIDFENSSIIELEQANEQFRGLIKEIKNLKVNIYEQEFEKKQIQMDFMKLQIKPHFYLNCLTTIYSMAQMKMDKEIKEMALSTSKYFRYLFQTNQNFVRLEKELNHVNDYLSIQKLVHGPAFLFEKFIEQDIEKTKIPPLVLQTFMENTIKYAVSLDEEARISLRVFSIDIDNKKYIKIMISDSGPGFPSDVLDKLQKNIPVTDKEGNHVGINNVIQRLRLLYAGEFLTEFSNGPNGGAFINLMIPYHIYGE</sequence>
<evidence type="ECO:0000259" key="3">
    <source>
        <dbReference type="Pfam" id="PF06580"/>
    </source>
</evidence>
<accession>A0A2N0Z5E3</accession>
<keyword evidence="4" id="KW-0808">Transferase</keyword>
<proteinExistence type="predicted"/>
<evidence type="ECO:0000313" key="5">
    <source>
        <dbReference type="Proteomes" id="UP000233375"/>
    </source>
</evidence>
<dbReference type="Pfam" id="PF02518">
    <property type="entry name" value="HATPase_c"/>
    <property type="match status" value="1"/>
</dbReference>
<protein>
    <submittedName>
        <fullName evidence="4">Sensor histidine kinase</fullName>
    </submittedName>
</protein>
<dbReference type="GO" id="GO:0000155">
    <property type="term" value="F:phosphorelay sensor kinase activity"/>
    <property type="evidence" value="ECO:0007669"/>
    <property type="project" value="InterPro"/>
</dbReference>
<dbReference type="InterPro" id="IPR036890">
    <property type="entry name" value="HATPase_C_sf"/>
</dbReference>
<gene>
    <name evidence="4" type="ORF">CWS01_05585</name>
</gene>
<keyword evidence="1" id="KW-1133">Transmembrane helix</keyword>
<evidence type="ECO:0000256" key="1">
    <source>
        <dbReference type="SAM" id="Phobius"/>
    </source>
</evidence>
<keyword evidence="1" id="KW-0472">Membrane</keyword>
<feature type="domain" description="Signal transduction histidine kinase internal region" evidence="3">
    <location>
        <begin position="372"/>
        <end position="447"/>
    </location>
</feature>
<evidence type="ECO:0000259" key="2">
    <source>
        <dbReference type="Pfam" id="PF02518"/>
    </source>
</evidence>
<dbReference type="GO" id="GO:0016020">
    <property type="term" value="C:membrane"/>
    <property type="evidence" value="ECO:0007669"/>
    <property type="project" value="InterPro"/>
</dbReference>
<evidence type="ECO:0000313" key="4">
    <source>
        <dbReference type="EMBL" id="PKG24720.1"/>
    </source>
</evidence>
<dbReference type="Gene3D" id="3.30.565.10">
    <property type="entry name" value="Histidine kinase-like ATPase, C-terminal domain"/>
    <property type="match status" value="1"/>
</dbReference>
<dbReference type="InterPro" id="IPR010559">
    <property type="entry name" value="Sig_transdc_His_kin_internal"/>
</dbReference>
<dbReference type="Proteomes" id="UP000233375">
    <property type="component" value="Unassembled WGS sequence"/>
</dbReference>
<dbReference type="SUPFAM" id="SSF55874">
    <property type="entry name" value="ATPase domain of HSP90 chaperone/DNA topoisomerase II/histidine kinase"/>
    <property type="match status" value="1"/>
</dbReference>
<dbReference type="AlphaFoldDB" id="A0A2N0Z5E3"/>
<dbReference type="PANTHER" id="PTHR34220">
    <property type="entry name" value="SENSOR HISTIDINE KINASE YPDA"/>
    <property type="match status" value="1"/>
</dbReference>
<reference evidence="4 5" key="1">
    <citation type="journal article" date="2003" name="Int. J. Syst. Evol. Microbiol.">
        <title>Bacillus nealsonii sp. nov., isolated from a spacecraft-assembly facility, whose spores are gamma-radiation resistant.</title>
        <authorList>
            <person name="Venkateswaran K."/>
            <person name="Kempf M."/>
            <person name="Chen F."/>
            <person name="Satomi M."/>
            <person name="Nicholson W."/>
            <person name="Kern R."/>
        </authorList>
    </citation>
    <scope>NUCLEOTIDE SEQUENCE [LARGE SCALE GENOMIC DNA]</scope>
    <source>
        <strain evidence="4 5">FO-92</strain>
    </source>
</reference>
<dbReference type="InterPro" id="IPR003594">
    <property type="entry name" value="HATPase_dom"/>
</dbReference>
<dbReference type="Pfam" id="PF06580">
    <property type="entry name" value="His_kinase"/>
    <property type="match status" value="1"/>
</dbReference>
<dbReference type="EMBL" id="PISE01000011">
    <property type="protein sequence ID" value="PKG24720.1"/>
    <property type="molecule type" value="Genomic_DNA"/>
</dbReference>
<name>A0A2N0Z5E3_9BACI</name>
<keyword evidence="4" id="KW-0418">Kinase</keyword>
<feature type="transmembrane region" description="Helical" evidence="1">
    <location>
        <begin position="281"/>
        <end position="305"/>
    </location>
</feature>
<feature type="transmembrane region" description="Helical" evidence="1">
    <location>
        <begin position="31"/>
        <end position="53"/>
    </location>
</feature>